<proteinExistence type="predicted"/>
<feature type="compositionally biased region" description="Acidic residues" evidence="3">
    <location>
        <begin position="123"/>
        <end position="132"/>
    </location>
</feature>
<dbReference type="Pfam" id="PF08797">
    <property type="entry name" value="HIRAN"/>
    <property type="match status" value="1"/>
</dbReference>
<name>A0A846M6C1_9SPHN</name>
<feature type="region of interest" description="Disordered" evidence="3">
    <location>
        <begin position="109"/>
        <end position="132"/>
    </location>
</feature>
<evidence type="ECO:0000256" key="1">
    <source>
        <dbReference type="ARBA" id="ARBA00022723"/>
    </source>
</evidence>
<evidence type="ECO:0000313" key="5">
    <source>
        <dbReference type="EMBL" id="NIJ15634.1"/>
    </source>
</evidence>
<dbReference type="AlphaFoldDB" id="A0A846M6C1"/>
<dbReference type="GO" id="GO:0008270">
    <property type="term" value="F:zinc ion binding"/>
    <property type="evidence" value="ECO:0007669"/>
    <property type="project" value="InterPro"/>
</dbReference>
<keyword evidence="2" id="KW-0378">Hydrolase</keyword>
<comment type="caution">
    <text evidence="5">The sequence shown here is derived from an EMBL/GenBank/DDBJ whole genome shotgun (WGS) entry which is preliminary data.</text>
</comment>
<dbReference type="GO" id="GO:0016818">
    <property type="term" value="F:hydrolase activity, acting on acid anhydrides, in phosphorus-containing anhydrides"/>
    <property type="evidence" value="ECO:0007669"/>
    <property type="project" value="InterPro"/>
</dbReference>
<evidence type="ECO:0000256" key="2">
    <source>
        <dbReference type="ARBA" id="ARBA00022801"/>
    </source>
</evidence>
<gene>
    <name evidence="5" type="ORF">FHS54_000583</name>
</gene>
<feature type="domain" description="HIRAN" evidence="4">
    <location>
        <begin position="22"/>
        <end position="78"/>
    </location>
</feature>
<organism evidence="5 6">
    <name type="scientific">Sphingobium vermicomposti</name>
    <dbReference type="NCBI Taxonomy" id="529005"/>
    <lineage>
        <taxon>Bacteria</taxon>
        <taxon>Pseudomonadati</taxon>
        <taxon>Pseudomonadota</taxon>
        <taxon>Alphaproteobacteria</taxon>
        <taxon>Sphingomonadales</taxon>
        <taxon>Sphingomonadaceae</taxon>
        <taxon>Sphingobium</taxon>
    </lineage>
</organism>
<reference evidence="5 6" key="1">
    <citation type="submission" date="2020-03" db="EMBL/GenBank/DDBJ databases">
        <title>Genomic Encyclopedia of Type Strains, Phase IV (KMG-IV): sequencing the most valuable type-strain genomes for metagenomic binning, comparative biology and taxonomic classification.</title>
        <authorList>
            <person name="Goeker M."/>
        </authorList>
    </citation>
    <scope>NUCLEOTIDE SEQUENCE [LARGE SCALE GENOMIC DNA]</scope>
    <source>
        <strain evidence="5 6">DSM 21299</strain>
    </source>
</reference>
<dbReference type="Gene3D" id="3.30.70.2330">
    <property type="match status" value="1"/>
</dbReference>
<keyword evidence="6" id="KW-1185">Reference proteome</keyword>
<keyword evidence="1" id="KW-0479">Metal-binding</keyword>
<evidence type="ECO:0000313" key="6">
    <source>
        <dbReference type="Proteomes" id="UP000576821"/>
    </source>
</evidence>
<dbReference type="InterPro" id="IPR014905">
    <property type="entry name" value="HIRAN"/>
</dbReference>
<evidence type="ECO:0000259" key="4">
    <source>
        <dbReference type="Pfam" id="PF08797"/>
    </source>
</evidence>
<evidence type="ECO:0000256" key="3">
    <source>
        <dbReference type="SAM" id="MobiDB-lite"/>
    </source>
</evidence>
<dbReference type="EMBL" id="JAASQR010000001">
    <property type="protein sequence ID" value="NIJ15634.1"/>
    <property type="molecule type" value="Genomic_DNA"/>
</dbReference>
<dbReference type="GO" id="GO:0003676">
    <property type="term" value="F:nucleic acid binding"/>
    <property type="evidence" value="ECO:0007669"/>
    <property type="project" value="InterPro"/>
</dbReference>
<protein>
    <recommendedName>
        <fullName evidence="4">HIRAN domain-containing protein</fullName>
    </recommendedName>
</protein>
<dbReference type="Proteomes" id="UP000576821">
    <property type="component" value="Unassembled WGS sequence"/>
</dbReference>
<accession>A0A846M6C1</accession>
<sequence length="132" mass="14787">MSLAVVGVAHKNSDGTDRRLEIDECMPGEPVDLVPEPENEFDVHAVAVYSCRKVQIGYVKADRSPRIRALLSSTEVRAVFQRPAQFGAWVRVAFDGEDPVLTDAMLEDHDENVDRGSPSEPDFYPDEIWLDD</sequence>